<gene>
    <name evidence="6" type="ORF">RHS01_11406</name>
</gene>
<keyword evidence="3 6" id="KW-0378">Hydrolase</keyword>
<evidence type="ECO:0000259" key="5">
    <source>
        <dbReference type="Pfam" id="PF06441"/>
    </source>
</evidence>
<protein>
    <submittedName>
        <fullName evidence="6">Epoxide hydrolase N terminus</fullName>
    </submittedName>
</protein>
<proteinExistence type="inferred from homology"/>
<dbReference type="PANTHER" id="PTHR21661">
    <property type="entry name" value="EPOXIDE HYDROLASE 1-RELATED"/>
    <property type="match status" value="1"/>
</dbReference>
<dbReference type="InterPro" id="IPR000639">
    <property type="entry name" value="Epox_hydrolase-like"/>
</dbReference>
<dbReference type="SUPFAM" id="SSF53474">
    <property type="entry name" value="alpha/beta-Hydrolases"/>
    <property type="match status" value="1"/>
</dbReference>
<dbReference type="PRINTS" id="PR00412">
    <property type="entry name" value="EPOXHYDRLASE"/>
</dbReference>
<dbReference type="Gene3D" id="3.40.50.1820">
    <property type="entry name" value="alpha/beta hydrolase"/>
    <property type="match status" value="1"/>
</dbReference>
<evidence type="ECO:0000256" key="3">
    <source>
        <dbReference type="ARBA" id="ARBA00022801"/>
    </source>
</evidence>
<evidence type="ECO:0000256" key="1">
    <source>
        <dbReference type="ARBA" id="ARBA00010088"/>
    </source>
</evidence>
<evidence type="ECO:0000313" key="6">
    <source>
        <dbReference type="EMBL" id="KAF8747176.1"/>
    </source>
</evidence>
<dbReference type="GO" id="GO:0097176">
    <property type="term" value="P:epoxide metabolic process"/>
    <property type="evidence" value="ECO:0007669"/>
    <property type="project" value="TreeGrafter"/>
</dbReference>
<keyword evidence="2" id="KW-0058">Aromatic hydrocarbons catabolism</keyword>
<comment type="caution">
    <text evidence="6">The sequence shown here is derived from an EMBL/GenBank/DDBJ whole genome shotgun (WGS) entry which is preliminary data.</text>
</comment>
<evidence type="ECO:0000313" key="7">
    <source>
        <dbReference type="Proteomes" id="UP000614334"/>
    </source>
</evidence>
<name>A0A8H7I326_9AGAM</name>
<comment type="similarity">
    <text evidence="1">Belongs to the peptidase S33 family.</text>
</comment>
<dbReference type="Proteomes" id="UP000614334">
    <property type="component" value="Unassembled WGS sequence"/>
</dbReference>
<feature type="active site" description="Proton acceptor" evidence="4">
    <location>
        <position position="388"/>
    </location>
</feature>
<evidence type="ECO:0000256" key="2">
    <source>
        <dbReference type="ARBA" id="ARBA00022797"/>
    </source>
</evidence>
<dbReference type="EMBL" id="JACYCF010000073">
    <property type="protein sequence ID" value="KAF8747176.1"/>
    <property type="molecule type" value="Genomic_DNA"/>
</dbReference>
<dbReference type="AlphaFoldDB" id="A0A8H7I326"/>
<sequence length="412" mass="45634">MHPKYTSALLALTPGAIGLSYNVKPFKVNLSAKVPHLKDLVQRTKLPDYSVLGSTGAGVPLDWLKARQKDWLNKFDWSKEEAAMNKLNHSTVDIGNITVHFVHQRSPDPKAIPVLLTHGWPGSFYEFHNVISPLSNPGEIQMSRMFHVVVPSMPGFGFSSPAPIGWNINMTADLFNTLLTEVLGYKSYAAAAGDWGSGVNWALQNNHADTLRAVLYNGLIPQLGPSYEQIAADPQFAEDVKNLTAEQKKRINKNADYTTSGNGYFVEHSTRPATIGLALYDNPIGQLAWIGEKFLEWSDPQFGVSPSTITNNTILTEVSIYYLTGTFETAGNTYYQNPAGFSTNLLHATTNVPMGFASYYFDIAYYPPFYVAKVGNLVYYADHPRGGHFTGLDNPDALIGDLRKMMGQWYYA</sequence>
<organism evidence="6 7">
    <name type="scientific">Rhizoctonia solani</name>
    <dbReference type="NCBI Taxonomy" id="456999"/>
    <lineage>
        <taxon>Eukaryota</taxon>
        <taxon>Fungi</taxon>
        <taxon>Dikarya</taxon>
        <taxon>Basidiomycota</taxon>
        <taxon>Agaricomycotina</taxon>
        <taxon>Agaricomycetes</taxon>
        <taxon>Cantharellales</taxon>
        <taxon>Ceratobasidiaceae</taxon>
        <taxon>Rhizoctonia</taxon>
    </lineage>
</organism>
<dbReference type="Pfam" id="PF06441">
    <property type="entry name" value="EHN"/>
    <property type="match status" value="1"/>
</dbReference>
<feature type="active site" description="Proton donor" evidence="4">
    <location>
        <position position="334"/>
    </location>
</feature>
<dbReference type="PIRSF" id="PIRSF001112">
    <property type="entry name" value="Epoxide_hydrolase"/>
    <property type="match status" value="1"/>
</dbReference>
<accession>A0A8H7I326</accession>
<feature type="domain" description="Epoxide hydrolase N-terminal" evidence="5">
    <location>
        <begin position="23"/>
        <end position="127"/>
    </location>
</feature>
<dbReference type="InterPro" id="IPR010497">
    <property type="entry name" value="Epoxide_hydro_N"/>
</dbReference>
<dbReference type="PANTHER" id="PTHR21661:SF35">
    <property type="entry name" value="EPOXIDE HYDROLASE"/>
    <property type="match status" value="1"/>
</dbReference>
<reference evidence="6" key="1">
    <citation type="submission" date="2020-09" db="EMBL/GenBank/DDBJ databases">
        <title>Comparative genome analyses of four rice-infecting Rhizoctonia solani isolates reveal extensive enrichment of homogalacturonan modification genes.</title>
        <authorList>
            <person name="Lee D.-Y."/>
            <person name="Jeon J."/>
            <person name="Kim K.-T."/>
            <person name="Cheong K."/>
            <person name="Song H."/>
            <person name="Choi G."/>
            <person name="Ko J."/>
            <person name="Opiyo S.O."/>
            <person name="Zuo S."/>
            <person name="Madhav S."/>
            <person name="Lee Y.-H."/>
            <person name="Wang G.-L."/>
        </authorList>
    </citation>
    <scope>NUCLEOTIDE SEQUENCE</scope>
    <source>
        <strain evidence="6">AG1-IA B2</strain>
    </source>
</reference>
<evidence type="ECO:0000256" key="4">
    <source>
        <dbReference type="PIRSR" id="PIRSR001112-1"/>
    </source>
</evidence>
<dbReference type="InterPro" id="IPR016292">
    <property type="entry name" value="Epoxide_hydrolase"/>
</dbReference>
<feature type="active site" description="Nucleophile" evidence="4">
    <location>
        <position position="194"/>
    </location>
</feature>
<dbReference type="GO" id="GO:0004301">
    <property type="term" value="F:epoxide hydrolase activity"/>
    <property type="evidence" value="ECO:0007669"/>
    <property type="project" value="TreeGrafter"/>
</dbReference>
<dbReference type="InterPro" id="IPR029058">
    <property type="entry name" value="AB_hydrolase_fold"/>
</dbReference>